<dbReference type="EMBL" id="JADKBR010000024">
    <property type="protein sequence ID" value="MBK8892186.1"/>
    <property type="molecule type" value="Genomic_DNA"/>
</dbReference>
<evidence type="ECO:0000313" key="2">
    <source>
        <dbReference type="Proteomes" id="UP000808146"/>
    </source>
</evidence>
<sequence>MFEGDLEAAPADRIALPPVGAYRPVAQAKAAPLGVVVLAEAGACPGSYRLLPRGGGIGSRAARVVHVHDQLIATQRARVTGPCAIRDHAGPRSMRSWRMRATVGWSPPLRAMLNVDLRALCIAPWSPVHARQCAGVPVRPGLSAVERRWNITTKRPTRPARLSYSPGAR</sequence>
<protein>
    <submittedName>
        <fullName evidence="1">Uncharacterized protein</fullName>
    </submittedName>
</protein>
<name>A0A9D7LQZ5_9RHOO</name>
<proteinExistence type="predicted"/>
<dbReference type="AlphaFoldDB" id="A0A9D7LQZ5"/>
<dbReference type="Proteomes" id="UP000808146">
    <property type="component" value="Unassembled WGS sequence"/>
</dbReference>
<organism evidence="1 2">
    <name type="scientific">Candidatus Dechloromonas phosphorivorans</name>
    <dbReference type="NCBI Taxonomy" id="2899244"/>
    <lineage>
        <taxon>Bacteria</taxon>
        <taxon>Pseudomonadati</taxon>
        <taxon>Pseudomonadota</taxon>
        <taxon>Betaproteobacteria</taxon>
        <taxon>Rhodocyclales</taxon>
        <taxon>Azonexaceae</taxon>
        <taxon>Dechloromonas</taxon>
    </lineage>
</organism>
<evidence type="ECO:0000313" key="1">
    <source>
        <dbReference type="EMBL" id="MBK8892186.1"/>
    </source>
</evidence>
<reference evidence="1" key="1">
    <citation type="submission" date="2020-10" db="EMBL/GenBank/DDBJ databases">
        <title>Connecting structure to function with the recovery of over 1000 high-quality activated sludge metagenome-assembled genomes encoding full-length rRNA genes using long-read sequencing.</title>
        <authorList>
            <person name="Singleton C.M."/>
            <person name="Petriglieri F."/>
            <person name="Kristensen J.M."/>
            <person name="Kirkegaard R.H."/>
            <person name="Michaelsen T.Y."/>
            <person name="Andersen M.H."/>
            <person name="Karst S.M."/>
            <person name="Dueholm M.S."/>
            <person name="Nielsen P.H."/>
            <person name="Albertsen M."/>
        </authorList>
    </citation>
    <scope>NUCLEOTIDE SEQUENCE</scope>
    <source>
        <strain evidence="1">OdNE_18-Q3-R46-58_BAT3C.305</strain>
    </source>
</reference>
<gene>
    <name evidence="1" type="ORF">IPN75_18355</name>
</gene>
<accession>A0A9D7LQZ5</accession>
<comment type="caution">
    <text evidence="1">The sequence shown here is derived from an EMBL/GenBank/DDBJ whole genome shotgun (WGS) entry which is preliminary data.</text>
</comment>